<dbReference type="Gene3D" id="3.10.450.50">
    <property type="match status" value="1"/>
</dbReference>
<organism evidence="2 3">
    <name type="scientific">Phytomonospora endophytica</name>
    <dbReference type="NCBI Taxonomy" id="714109"/>
    <lineage>
        <taxon>Bacteria</taxon>
        <taxon>Bacillati</taxon>
        <taxon>Actinomycetota</taxon>
        <taxon>Actinomycetes</taxon>
        <taxon>Micromonosporales</taxon>
        <taxon>Micromonosporaceae</taxon>
        <taxon>Phytomonospora</taxon>
    </lineage>
</organism>
<dbReference type="SUPFAM" id="SSF54427">
    <property type="entry name" value="NTF2-like"/>
    <property type="match status" value="1"/>
</dbReference>
<evidence type="ECO:0000313" key="2">
    <source>
        <dbReference type="EMBL" id="MBB6034605.1"/>
    </source>
</evidence>
<dbReference type="InterPro" id="IPR037401">
    <property type="entry name" value="SnoaL-like"/>
</dbReference>
<evidence type="ECO:0000259" key="1">
    <source>
        <dbReference type="Pfam" id="PF12680"/>
    </source>
</evidence>
<name>A0A841FG61_9ACTN</name>
<sequence length="122" mass="13402">MSHHDAFLANWRTFWADPSPERAGTLAHPELVMSFPGQAAPISGVDGWRERVAGLLARFPDLRLEPTHAASNDEGYMFISWRGTATLAGEVRTFEGVDRMLLVDGLVKETLVAFDTAVFADA</sequence>
<dbReference type="Proteomes" id="UP000548476">
    <property type="component" value="Unassembled WGS sequence"/>
</dbReference>
<dbReference type="RefSeq" id="WP_184787487.1">
    <property type="nucleotide sequence ID" value="NZ_BONT01000110.1"/>
</dbReference>
<comment type="caution">
    <text evidence="2">The sequence shown here is derived from an EMBL/GenBank/DDBJ whole genome shotgun (WGS) entry which is preliminary data.</text>
</comment>
<dbReference type="AlphaFoldDB" id="A0A841FG61"/>
<dbReference type="EMBL" id="JACHGT010000005">
    <property type="protein sequence ID" value="MBB6034605.1"/>
    <property type="molecule type" value="Genomic_DNA"/>
</dbReference>
<feature type="domain" description="SnoaL-like" evidence="1">
    <location>
        <begin position="11"/>
        <end position="109"/>
    </location>
</feature>
<accession>A0A841FG61</accession>
<keyword evidence="3" id="KW-1185">Reference proteome</keyword>
<dbReference type="Pfam" id="PF12680">
    <property type="entry name" value="SnoaL_2"/>
    <property type="match status" value="1"/>
</dbReference>
<gene>
    <name evidence="2" type="ORF">HNR73_002459</name>
</gene>
<evidence type="ECO:0000313" key="3">
    <source>
        <dbReference type="Proteomes" id="UP000548476"/>
    </source>
</evidence>
<dbReference type="InterPro" id="IPR032710">
    <property type="entry name" value="NTF2-like_dom_sf"/>
</dbReference>
<reference evidence="2 3" key="1">
    <citation type="submission" date="2020-08" db="EMBL/GenBank/DDBJ databases">
        <title>Genomic Encyclopedia of Type Strains, Phase IV (KMG-IV): sequencing the most valuable type-strain genomes for metagenomic binning, comparative biology and taxonomic classification.</title>
        <authorList>
            <person name="Goeker M."/>
        </authorList>
    </citation>
    <scope>NUCLEOTIDE SEQUENCE [LARGE SCALE GENOMIC DNA]</scope>
    <source>
        <strain evidence="2 3">YIM 65646</strain>
    </source>
</reference>
<proteinExistence type="predicted"/>
<protein>
    <recommendedName>
        <fullName evidence="1">SnoaL-like domain-containing protein</fullName>
    </recommendedName>
</protein>